<feature type="compositionally biased region" description="Polar residues" evidence="1">
    <location>
        <begin position="14"/>
        <end position="28"/>
    </location>
</feature>
<feature type="region of interest" description="Disordered" evidence="1">
    <location>
        <begin position="14"/>
        <end position="42"/>
    </location>
</feature>
<accession>F6SX67</accession>
<keyword evidence="4" id="KW-1185">Reference proteome</keyword>
<dbReference type="HOGENOM" id="CLU_1991839_0_0_1"/>
<name>F6SX67_CIOIN</name>
<reference evidence="4" key="1">
    <citation type="journal article" date="2002" name="Science">
        <title>The draft genome of Ciona intestinalis: insights into chordate and vertebrate origins.</title>
        <authorList>
            <person name="Dehal P."/>
            <person name="Satou Y."/>
            <person name="Campbell R.K."/>
            <person name="Chapman J."/>
            <person name="Degnan B."/>
            <person name="De Tomaso A."/>
            <person name="Davidson B."/>
            <person name="Di Gregorio A."/>
            <person name="Gelpke M."/>
            <person name="Goodstein D.M."/>
            <person name="Harafuji N."/>
            <person name="Hastings K.E."/>
            <person name="Ho I."/>
            <person name="Hotta K."/>
            <person name="Huang W."/>
            <person name="Kawashima T."/>
            <person name="Lemaire P."/>
            <person name="Martinez D."/>
            <person name="Meinertzhagen I.A."/>
            <person name="Necula S."/>
            <person name="Nonaka M."/>
            <person name="Putnam N."/>
            <person name="Rash S."/>
            <person name="Saiga H."/>
            <person name="Satake M."/>
            <person name="Terry A."/>
            <person name="Yamada L."/>
            <person name="Wang H.G."/>
            <person name="Awazu S."/>
            <person name="Azumi K."/>
            <person name="Boore J."/>
            <person name="Branno M."/>
            <person name="Chin-Bow S."/>
            <person name="DeSantis R."/>
            <person name="Doyle S."/>
            <person name="Francino P."/>
            <person name="Keys D.N."/>
            <person name="Haga S."/>
            <person name="Hayashi H."/>
            <person name="Hino K."/>
            <person name="Imai K.S."/>
            <person name="Inaba K."/>
            <person name="Kano S."/>
            <person name="Kobayashi K."/>
            <person name="Kobayashi M."/>
            <person name="Lee B.I."/>
            <person name="Makabe K.W."/>
            <person name="Manohar C."/>
            <person name="Matassi G."/>
            <person name="Medina M."/>
            <person name="Mochizuki Y."/>
            <person name="Mount S."/>
            <person name="Morishita T."/>
            <person name="Miura S."/>
            <person name="Nakayama A."/>
            <person name="Nishizaka S."/>
            <person name="Nomoto H."/>
            <person name="Ohta F."/>
            <person name="Oishi K."/>
            <person name="Rigoutsos I."/>
            <person name="Sano M."/>
            <person name="Sasaki A."/>
            <person name="Sasakura Y."/>
            <person name="Shoguchi E."/>
            <person name="Shin-i T."/>
            <person name="Spagnuolo A."/>
            <person name="Stainier D."/>
            <person name="Suzuki M.M."/>
            <person name="Tassy O."/>
            <person name="Takatori N."/>
            <person name="Tokuoka M."/>
            <person name="Yagi K."/>
            <person name="Yoshizaki F."/>
            <person name="Wada S."/>
            <person name="Zhang C."/>
            <person name="Hyatt P.D."/>
            <person name="Larimer F."/>
            <person name="Detter C."/>
            <person name="Doggett N."/>
            <person name="Glavina T."/>
            <person name="Hawkins T."/>
            <person name="Richardson P."/>
            <person name="Lucas S."/>
            <person name="Kohara Y."/>
            <person name="Levine M."/>
            <person name="Satoh N."/>
            <person name="Rokhsar D.S."/>
        </authorList>
    </citation>
    <scope>NUCLEOTIDE SEQUENCE [LARGE SCALE GENOMIC DNA]</scope>
</reference>
<keyword evidence="2" id="KW-0472">Membrane</keyword>
<organism evidence="3 4">
    <name type="scientific">Ciona intestinalis</name>
    <name type="common">Transparent sea squirt</name>
    <name type="synonym">Ascidia intestinalis</name>
    <dbReference type="NCBI Taxonomy" id="7719"/>
    <lineage>
        <taxon>Eukaryota</taxon>
        <taxon>Metazoa</taxon>
        <taxon>Chordata</taxon>
        <taxon>Tunicata</taxon>
        <taxon>Ascidiacea</taxon>
        <taxon>Phlebobranchia</taxon>
        <taxon>Cionidae</taxon>
        <taxon>Ciona</taxon>
    </lineage>
</organism>
<reference evidence="3" key="3">
    <citation type="submission" date="2025-08" db="UniProtKB">
        <authorList>
            <consortium name="Ensembl"/>
        </authorList>
    </citation>
    <scope>IDENTIFICATION</scope>
</reference>
<feature type="transmembrane region" description="Helical" evidence="2">
    <location>
        <begin position="82"/>
        <end position="104"/>
    </location>
</feature>
<reference evidence="3" key="4">
    <citation type="submission" date="2025-09" db="UniProtKB">
        <authorList>
            <consortium name="Ensembl"/>
        </authorList>
    </citation>
    <scope>IDENTIFICATION</scope>
</reference>
<dbReference type="Proteomes" id="UP000008144">
    <property type="component" value="Chromosome 9"/>
</dbReference>
<keyword evidence="2" id="KW-0812">Transmembrane</keyword>
<evidence type="ECO:0000313" key="3">
    <source>
        <dbReference type="Ensembl" id="ENSCINP00000014605.3"/>
    </source>
</evidence>
<evidence type="ECO:0000313" key="4">
    <source>
        <dbReference type="Proteomes" id="UP000008144"/>
    </source>
</evidence>
<sequence>MTITTIESDLNQLDMETTPVQSRGSDWATSSGRRTGTGWGGSRHSMLEGLGTSWCVCPKQIWKHLGDENDDEPITRRKCISVIMAVILALLLLSIVIGLIIGIVSNIKDEPESPIKFVVIPGTEG</sequence>
<protein>
    <submittedName>
        <fullName evidence="3">Uncharacterized protein</fullName>
    </submittedName>
</protein>
<evidence type="ECO:0000256" key="2">
    <source>
        <dbReference type="SAM" id="Phobius"/>
    </source>
</evidence>
<dbReference type="AlphaFoldDB" id="F6SX67"/>
<dbReference type="EMBL" id="EAAA01003003">
    <property type="status" value="NOT_ANNOTATED_CDS"/>
    <property type="molecule type" value="Genomic_DNA"/>
</dbReference>
<reference evidence="3" key="2">
    <citation type="journal article" date="2008" name="Genome Biol.">
        <title>Improved genome assembly and evidence-based global gene model set for the chordate Ciona intestinalis: new insight into intron and operon populations.</title>
        <authorList>
            <person name="Satou Y."/>
            <person name="Mineta K."/>
            <person name="Ogasawara M."/>
            <person name="Sasakura Y."/>
            <person name="Shoguchi E."/>
            <person name="Ueno K."/>
            <person name="Yamada L."/>
            <person name="Matsumoto J."/>
            <person name="Wasserscheid J."/>
            <person name="Dewar K."/>
            <person name="Wiley G.B."/>
            <person name="Macmil S.L."/>
            <person name="Roe B.A."/>
            <person name="Zeller R.W."/>
            <person name="Hastings K.E."/>
            <person name="Lemaire P."/>
            <person name="Lindquist E."/>
            <person name="Endo T."/>
            <person name="Hotta K."/>
            <person name="Inaba K."/>
        </authorList>
    </citation>
    <scope>NUCLEOTIDE SEQUENCE [LARGE SCALE GENOMIC DNA]</scope>
    <source>
        <strain evidence="3">wild type</strain>
    </source>
</reference>
<evidence type="ECO:0000256" key="1">
    <source>
        <dbReference type="SAM" id="MobiDB-lite"/>
    </source>
</evidence>
<dbReference type="Ensembl" id="ENSCINT00000014605.3">
    <property type="protein sequence ID" value="ENSCINP00000014605.3"/>
    <property type="gene ID" value="ENSCING00000007111.3"/>
</dbReference>
<proteinExistence type="predicted"/>
<dbReference type="InParanoid" id="F6SX67"/>
<keyword evidence="2" id="KW-1133">Transmembrane helix</keyword>